<name>A0A147IWT8_9SPHN</name>
<accession>A0A147IWT8</accession>
<gene>
    <name evidence="1" type="ORF">NS355_05020</name>
</gene>
<reference evidence="1 2" key="1">
    <citation type="journal article" date="2016" name="Front. Microbiol.">
        <title>Genomic Resource of Rice Seed Associated Bacteria.</title>
        <authorList>
            <person name="Midha S."/>
            <person name="Bansal K."/>
            <person name="Sharma S."/>
            <person name="Kumar N."/>
            <person name="Patil P.P."/>
            <person name="Chaudhry V."/>
            <person name="Patil P.B."/>
        </authorList>
    </citation>
    <scope>NUCLEOTIDE SEQUENCE [LARGE SCALE GENOMIC DNA]</scope>
    <source>
        <strain evidence="1 2">NS355</strain>
    </source>
</reference>
<dbReference type="OrthoDB" id="7571114at2"/>
<dbReference type="AlphaFoldDB" id="A0A147IWT8"/>
<comment type="caution">
    <text evidence="1">The sequence shown here is derived from an EMBL/GenBank/DDBJ whole genome shotgun (WGS) entry which is preliminary data.</text>
</comment>
<evidence type="ECO:0000313" key="2">
    <source>
        <dbReference type="Proteomes" id="UP000073923"/>
    </source>
</evidence>
<dbReference type="Proteomes" id="UP000073923">
    <property type="component" value="Unassembled WGS sequence"/>
</dbReference>
<proteinExistence type="predicted"/>
<organism evidence="1 2">
    <name type="scientific">Sphingomonas yabuuchiae</name>
    <dbReference type="NCBI Taxonomy" id="172044"/>
    <lineage>
        <taxon>Bacteria</taxon>
        <taxon>Pseudomonadati</taxon>
        <taxon>Pseudomonadota</taxon>
        <taxon>Alphaproteobacteria</taxon>
        <taxon>Sphingomonadales</taxon>
        <taxon>Sphingomonadaceae</taxon>
        <taxon>Sphingomonas</taxon>
    </lineage>
</organism>
<dbReference type="PATRIC" id="fig|172044.3.peg.694"/>
<dbReference type="EMBL" id="LDTF01000017">
    <property type="protein sequence ID" value="KTW00157.1"/>
    <property type="molecule type" value="Genomic_DNA"/>
</dbReference>
<sequence>MRGYADMATLPNPTSFNPTAWLHALVQIGGGYALTSDRKLWLVIQDCPSDDLTPLMAQIVGHPDRAEAVRQTIEQRHYGEAA</sequence>
<evidence type="ECO:0000313" key="1">
    <source>
        <dbReference type="EMBL" id="KTW00157.1"/>
    </source>
</evidence>
<protein>
    <submittedName>
        <fullName evidence="1">Uncharacterized protein</fullName>
    </submittedName>
</protein>